<feature type="signal peptide" evidence="1">
    <location>
        <begin position="1"/>
        <end position="21"/>
    </location>
</feature>
<dbReference type="RefSeq" id="WP_034709282.1">
    <property type="nucleotide sequence ID" value="NZ_JPRH01000001.1"/>
</dbReference>
<dbReference type="OrthoDB" id="1243155at2"/>
<sequence>MKNFKFFLWIILALVGQNLSAQTEVKKPADVFEMYFNTFVTNDNAALGRLNDYLRPTVEGKNAYEIDFKATSEEMLTGSVSHFLTSFSKDAADNCKIEAEEYFKALMDNFKNGSLSIKSATLIQNEYVKEQKIAEIIYSVSFKVPSKLPDMPGTDTKKIKPAQLKKYLVEATKKFKNADKIVTTEQKFALYQLKETDEIYYWNGSPDEIVAGLTDFYFESFGPK</sequence>
<dbReference type="EMBL" id="JPRH01000001">
    <property type="protein sequence ID" value="KFF14494.1"/>
    <property type="molecule type" value="Genomic_DNA"/>
</dbReference>
<accession>A0A086ACT0</accession>
<name>A0A086ACT0_9FLAO</name>
<keyword evidence="1" id="KW-0732">Signal</keyword>
<evidence type="ECO:0008006" key="4">
    <source>
        <dbReference type="Google" id="ProtNLM"/>
    </source>
</evidence>
<proteinExistence type="predicted"/>
<dbReference type="AlphaFoldDB" id="A0A086ACT0"/>
<dbReference type="eggNOG" id="ENOG5033ECR">
    <property type="taxonomic scope" value="Bacteria"/>
</dbReference>
<evidence type="ECO:0000313" key="2">
    <source>
        <dbReference type="EMBL" id="KFF14494.1"/>
    </source>
</evidence>
<protein>
    <recommendedName>
        <fullName evidence="4">DUF5105 domain-containing protein</fullName>
    </recommendedName>
</protein>
<feature type="chain" id="PRO_5001802666" description="DUF5105 domain-containing protein" evidence="1">
    <location>
        <begin position="22"/>
        <end position="224"/>
    </location>
</feature>
<evidence type="ECO:0000256" key="1">
    <source>
        <dbReference type="SAM" id="SignalP"/>
    </source>
</evidence>
<dbReference type="Proteomes" id="UP000028705">
    <property type="component" value="Unassembled WGS sequence"/>
</dbReference>
<comment type="caution">
    <text evidence="2">The sequence shown here is derived from an EMBL/GenBank/DDBJ whole genome shotgun (WGS) entry which is preliminary data.</text>
</comment>
<organism evidence="2 3">
    <name type="scientific">Chryseobacterium soli</name>
    <dbReference type="NCBI Taxonomy" id="445961"/>
    <lineage>
        <taxon>Bacteria</taxon>
        <taxon>Pseudomonadati</taxon>
        <taxon>Bacteroidota</taxon>
        <taxon>Flavobacteriia</taxon>
        <taxon>Flavobacteriales</taxon>
        <taxon>Weeksellaceae</taxon>
        <taxon>Chryseobacterium group</taxon>
        <taxon>Chryseobacterium</taxon>
    </lineage>
</organism>
<evidence type="ECO:0000313" key="3">
    <source>
        <dbReference type="Proteomes" id="UP000028705"/>
    </source>
</evidence>
<gene>
    <name evidence="2" type="ORF">IW15_03420</name>
</gene>
<keyword evidence="3" id="KW-1185">Reference proteome</keyword>
<dbReference type="STRING" id="445961.IW15_03420"/>
<reference evidence="2 3" key="1">
    <citation type="submission" date="2014-07" db="EMBL/GenBank/DDBJ databases">
        <title>Genome of Chryseobacterium soli DSM 19298.</title>
        <authorList>
            <person name="Stropko S.J."/>
            <person name="Pipes S.E."/>
            <person name="Newman J."/>
        </authorList>
    </citation>
    <scope>NUCLEOTIDE SEQUENCE [LARGE SCALE GENOMIC DNA]</scope>
    <source>
        <strain evidence="2 3">DSM 19298</strain>
    </source>
</reference>